<dbReference type="EMBL" id="UFVD01000001">
    <property type="protein sequence ID" value="SUX10783.1"/>
    <property type="molecule type" value="Genomic_DNA"/>
</dbReference>
<comment type="subcellular location">
    <subcellularLocation>
        <location evidence="1">Cell outer membrane</location>
    </subcellularLocation>
</comment>
<dbReference type="RefSeq" id="WP_089183154.1">
    <property type="nucleotide sequence ID" value="NZ_CP043427.1"/>
</dbReference>
<evidence type="ECO:0000256" key="6">
    <source>
        <dbReference type="ARBA" id="ARBA00023136"/>
    </source>
</evidence>
<organism evidence="8 9">
    <name type="scientific">Campylobacter sputorum subsp. sputorum</name>
    <dbReference type="NCBI Taxonomy" id="32024"/>
    <lineage>
        <taxon>Bacteria</taxon>
        <taxon>Pseudomonadati</taxon>
        <taxon>Campylobacterota</taxon>
        <taxon>Epsilonproteobacteria</taxon>
        <taxon>Campylobacterales</taxon>
        <taxon>Campylobacteraceae</taxon>
        <taxon>Campylobacter</taxon>
    </lineage>
</organism>
<keyword evidence="4" id="KW-1134">Transmembrane beta strand</keyword>
<dbReference type="OrthoDB" id="9813458at2"/>
<evidence type="ECO:0000256" key="2">
    <source>
        <dbReference type="ARBA" id="ARBA00007613"/>
    </source>
</evidence>
<evidence type="ECO:0000256" key="4">
    <source>
        <dbReference type="ARBA" id="ARBA00022452"/>
    </source>
</evidence>
<accession>A0A381DJB9</accession>
<dbReference type="InterPro" id="IPR003423">
    <property type="entry name" value="OMP_efflux"/>
</dbReference>
<proteinExistence type="inferred from homology"/>
<dbReference type="Pfam" id="PF02321">
    <property type="entry name" value="OEP"/>
    <property type="match status" value="2"/>
</dbReference>
<dbReference type="SUPFAM" id="SSF56954">
    <property type="entry name" value="Outer membrane efflux proteins (OEP)"/>
    <property type="match status" value="1"/>
</dbReference>
<dbReference type="Proteomes" id="UP000254920">
    <property type="component" value="Unassembled WGS sequence"/>
</dbReference>
<protein>
    <submittedName>
        <fullName evidence="8">Protein SapF</fullName>
    </submittedName>
</protein>
<sequence length="429" mass="50372">MKNKLLFALVILSQILCAREATLWEAYELALQNDSDLKSKMFENLAIQERSNQTLASLLPSITFESAFMGERYKKGKTHRQLDESFFKYGVNLQQSIFRAPLWYEHSRQKLISKENDIEYENKKQELAKKVAQAYFNYSYAKESLQLALSYENTNKIRYERMEKLLNLGLSNKMDTLEAKVRYDEAILGVNKAKRQIELARLELYKLVGEEIQTKNSFSNLELDFFEKIDTAKFMDVNENLDYKQSIVMREIAQKEYQKRKSEHLPTLDFSIGYYNYDYVDDDDFGDEKNKLESMISFKIPIFSGGATSSRVQEARLLELSSAQKLQDMQKQVEIYQKQMLSDFQNYIFEYKITQNSLTHAQVYEESIQRGYEEKLKDLVDLLDAKSRLFKARNDVLQASYKLVMSYIELNYLIGNISLDTMQDLQNAF</sequence>
<keyword evidence="7" id="KW-0998">Cell outer membrane</keyword>
<dbReference type="GO" id="GO:0015288">
    <property type="term" value="F:porin activity"/>
    <property type="evidence" value="ECO:0007669"/>
    <property type="project" value="TreeGrafter"/>
</dbReference>
<keyword evidence="3" id="KW-0813">Transport</keyword>
<dbReference type="GO" id="GO:1990281">
    <property type="term" value="C:efflux pump complex"/>
    <property type="evidence" value="ECO:0007669"/>
    <property type="project" value="TreeGrafter"/>
</dbReference>
<dbReference type="GO" id="GO:0015562">
    <property type="term" value="F:efflux transmembrane transporter activity"/>
    <property type="evidence" value="ECO:0007669"/>
    <property type="project" value="InterPro"/>
</dbReference>
<reference evidence="8 9" key="1">
    <citation type="submission" date="2018-06" db="EMBL/GenBank/DDBJ databases">
        <authorList>
            <consortium name="Pathogen Informatics"/>
            <person name="Doyle S."/>
        </authorList>
    </citation>
    <scope>NUCLEOTIDE SEQUENCE [LARGE SCALE GENOMIC DNA]</scope>
    <source>
        <strain evidence="8 9">NCTC12475</strain>
    </source>
</reference>
<evidence type="ECO:0000313" key="9">
    <source>
        <dbReference type="Proteomes" id="UP000254920"/>
    </source>
</evidence>
<dbReference type="Gene3D" id="1.20.1600.10">
    <property type="entry name" value="Outer membrane efflux proteins (OEP)"/>
    <property type="match status" value="1"/>
</dbReference>
<dbReference type="GO" id="GO:0009279">
    <property type="term" value="C:cell outer membrane"/>
    <property type="evidence" value="ECO:0007669"/>
    <property type="project" value="UniProtKB-SubCell"/>
</dbReference>
<keyword evidence="9" id="KW-1185">Reference proteome</keyword>
<dbReference type="InterPro" id="IPR051906">
    <property type="entry name" value="TolC-like"/>
</dbReference>
<evidence type="ECO:0000256" key="1">
    <source>
        <dbReference type="ARBA" id="ARBA00004442"/>
    </source>
</evidence>
<dbReference type="GeneID" id="93091416"/>
<evidence type="ECO:0000313" key="8">
    <source>
        <dbReference type="EMBL" id="SUX10783.1"/>
    </source>
</evidence>
<keyword evidence="5" id="KW-0812">Transmembrane</keyword>
<dbReference type="AlphaFoldDB" id="A0A381DJB9"/>
<evidence type="ECO:0000256" key="3">
    <source>
        <dbReference type="ARBA" id="ARBA00022448"/>
    </source>
</evidence>
<evidence type="ECO:0000256" key="7">
    <source>
        <dbReference type="ARBA" id="ARBA00023237"/>
    </source>
</evidence>
<keyword evidence="6" id="KW-0472">Membrane</keyword>
<name>A0A381DJB9_9BACT</name>
<gene>
    <name evidence="8" type="primary">tolC</name>
    <name evidence="8" type="ORF">NCTC12475_00994</name>
</gene>
<evidence type="ECO:0000256" key="5">
    <source>
        <dbReference type="ARBA" id="ARBA00022692"/>
    </source>
</evidence>
<dbReference type="PANTHER" id="PTHR30026:SF20">
    <property type="entry name" value="OUTER MEMBRANE PROTEIN TOLC"/>
    <property type="match status" value="1"/>
</dbReference>
<comment type="similarity">
    <text evidence="2">Belongs to the outer membrane factor (OMF) (TC 1.B.17) family.</text>
</comment>
<dbReference type="STRING" id="32024.GCA_000788295_01760"/>
<dbReference type="PANTHER" id="PTHR30026">
    <property type="entry name" value="OUTER MEMBRANE PROTEIN TOLC"/>
    <property type="match status" value="1"/>
</dbReference>